<reference evidence="3 5" key="2">
    <citation type="submission" date="2016-10" db="EMBL/GenBank/DDBJ databases">
        <authorList>
            <person name="Varghese N."/>
            <person name="Submissions S."/>
        </authorList>
    </citation>
    <scope>NUCLEOTIDE SEQUENCE [LARGE SCALE GENOMIC DNA]</scope>
    <source>
        <strain evidence="3 5">BS2774</strain>
    </source>
</reference>
<sequence>MITISPNTSSSNSRVMNESGGIVIPSTVSPDNAQADAPLSTRNAGTTTVSILARQLSDAAQRAETPVGQKNADSLEPITDEQYFANKAQHDAETPTANDPELLARARQATGFLNGHDSNPFKGLGRDQLNLIARDNGGAFTVNERRVAWETVQSMAPSGVSYPEPVPINGRETFISRMFHNGEPPVALPPATFENGTQNRNDFLTLDDRALISDMYAYAHSEGADLRHVDRLVYALADYRYFSDGRQLISNNGYYVDEYWTTFDFKPEDATIASRILSSSALGSSRIDPGFVKHILDPGIGVYSHLGGIPFLERMVKKFSSEGADQPPLGSEYVTFNYAKAADHIVTTTHKDIKLPPSEALFEVVNGVWNLTEYGKAAGYVLDVANRRVYKPEEPASVPTHPVSNVNGPDGEASNKTFLDALGETRDPPQAHWIWPGHLFKLMKNFKP</sequence>
<dbReference type="Proteomes" id="UP000181686">
    <property type="component" value="Unassembled WGS sequence"/>
</dbReference>
<accession>A0A1H0MNC7</accession>
<organism evidence="2 4">
    <name type="scientific">Pseudomonas extremorientalis</name>
    <dbReference type="NCBI Taxonomy" id="169669"/>
    <lineage>
        <taxon>Bacteria</taxon>
        <taxon>Pseudomonadati</taxon>
        <taxon>Pseudomonadota</taxon>
        <taxon>Gammaproteobacteria</taxon>
        <taxon>Pseudomonadales</taxon>
        <taxon>Pseudomonadaceae</taxon>
        <taxon>Pseudomonas</taxon>
    </lineage>
</organism>
<dbReference type="AlphaFoldDB" id="A0A1H0MNC7"/>
<dbReference type="Proteomes" id="UP000182654">
    <property type="component" value="Chromosome I"/>
</dbReference>
<keyword evidence="5" id="KW-1185">Reference proteome</keyword>
<evidence type="ECO:0000313" key="2">
    <source>
        <dbReference type="EMBL" id="OIN08680.1"/>
    </source>
</evidence>
<evidence type="ECO:0000313" key="5">
    <source>
        <dbReference type="Proteomes" id="UP000182654"/>
    </source>
</evidence>
<name>A0A1H0MNC7_9PSED</name>
<reference evidence="2 4" key="1">
    <citation type="submission" date="2016-08" db="EMBL/GenBank/DDBJ databases">
        <title>Draft genome sequence of the type strain of Pseudomonas extremorientalis LMG 19695T isolated from drinking water reservoir.</title>
        <authorList>
            <person name="Tambong J.T."/>
        </authorList>
    </citation>
    <scope>NUCLEOTIDE SEQUENCE [LARGE SCALE GENOMIC DNA]</scope>
    <source>
        <strain evidence="2 4">LMG 19695</strain>
    </source>
</reference>
<feature type="compositionally biased region" description="Low complexity" evidence="1">
    <location>
        <begin position="1"/>
        <end position="13"/>
    </location>
</feature>
<gene>
    <name evidence="2" type="ORF">BFN10_14030</name>
    <name evidence="3" type="ORF">SAMN04490184_1525</name>
</gene>
<feature type="region of interest" description="Disordered" evidence="1">
    <location>
        <begin position="393"/>
        <end position="412"/>
    </location>
</feature>
<dbReference type="EMBL" id="LT629708">
    <property type="protein sequence ID" value="SDO81953.1"/>
    <property type="molecule type" value="Genomic_DNA"/>
</dbReference>
<dbReference type="RefSeq" id="WP_071490176.1">
    <property type="nucleotide sequence ID" value="NZ_LT629708.1"/>
</dbReference>
<proteinExistence type="predicted"/>
<evidence type="ECO:0000256" key="1">
    <source>
        <dbReference type="SAM" id="MobiDB-lite"/>
    </source>
</evidence>
<evidence type="ECO:0000313" key="3">
    <source>
        <dbReference type="EMBL" id="SDO81953.1"/>
    </source>
</evidence>
<dbReference type="EMBL" id="MDGK01000036">
    <property type="protein sequence ID" value="OIN08680.1"/>
    <property type="molecule type" value="Genomic_DNA"/>
</dbReference>
<feature type="region of interest" description="Disordered" evidence="1">
    <location>
        <begin position="1"/>
        <end position="41"/>
    </location>
</feature>
<protein>
    <submittedName>
        <fullName evidence="2">Uncharacterized protein</fullName>
    </submittedName>
</protein>
<evidence type="ECO:0000313" key="4">
    <source>
        <dbReference type="Proteomes" id="UP000181686"/>
    </source>
</evidence>